<comment type="similarity">
    <text evidence="6">Belongs to the DEAD box helicase family.</text>
</comment>
<reference evidence="10" key="1">
    <citation type="submission" date="2021-09" db="EMBL/GenBank/DDBJ databases">
        <authorList>
            <consortium name="AG Swart"/>
            <person name="Singh M."/>
            <person name="Singh A."/>
            <person name="Seah K."/>
            <person name="Emmerich C."/>
        </authorList>
    </citation>
    <scope>NUCLEOTIDE SEQUENCE</scope>
    <source>
        <strain evidence="10">ATCC30299</strain>
    </source>
</reference>
<feature type="short sequence motif" description="Q motif" evidence="5">
    <location>
        <begin position="10"/>
        <end position="38"/>
    </location>
</feature>
<feature type="domain" description="Helicase ATP-binding" evidence="7">
    <location>
        <begin position="41"/>
        <end position="212"/>
    </location>
</feature>
<dbReference type="CDD" id="cd18787">
    <property type="entry name" value="SF2_C_DEAD"/>
    <property type="match status" value="1"/>
</dbReference>
<keyword evidence="4 6" id="KW-0067">ATP-binding</keyword>
<dbReference type="Pfam" id="PF00270">
    <property type="entry name" value="DEAD"/>
    <property type="match status" value="1"/>
</dbReference>
<dbReference type="SUPFAM" id="SSF52540">
    <property type="entry name" value="P-loop containing nucleoside triphosphate hydrolases"/>
    <property type="match status" value="1"/>
</dbReference>
<evidence type="ECO:0000256" key="1">
    <source>
        <dbReference type="ARBA" id="ARBA00022741"/>
    </source>
</evidence>
<dbReference type="PANTHER" id="PTHR47959">
    <property type="entry name" value="ATP-DEPENDENT RNA HELICASE RHLE-RELATED"/>
    <property type="match status" value="1"/>
</dbReference>
<dbReference type="GO" id="GO:0016787">
    <property type="term" value="F:hydrolase activity"/>
    <property type="evidence" value="ECO:0007669"/>
    <property type="project" value="UniProtKB-KW"/>
</dbReference>
<evidence type="ECO:0000256" key="2">
    <source>
        <dbReference type="ARBA" id="ARBA00022801"/>
    </source>
</evidence>
<dbReference type="PROSITE" id="PS51195">
    <property type="entry name" value="Q_MOTIF"/>
    <property type="match status" value="1"/>
</dbReference>
<dbReference type="Pfam" id="PF00271">
    <property type="entry name" value="Helicase_C"/>
    <property type="match status" value="1"/>
</dbReference>
<dbReference type="PROSITE" id="PS51194">
    <property type="entry name" value="HELICASE_CTER"/>
    <property type="match status" value="1"/>
</dbReference>
<accession>A0AAU9JJ05</accession>
<dbReference type="InterPro" id="IPR050079">
    <property type="entry name" value="DEAD_box_RNA_helicase"/>
</dbReference>
<dbReference type="PANTHER" id="PTHR47959:SF24">
    <property type="entry name" value="ATP-DEPENDENT RNA HELICASE"/>
    <property type="match status" value="1"/>
</dbReference>
<dbReference type="InterPro" id="IPR014001">
    <property type="entry name" value="Helicase_ATP-bd"/>
</dbReference>
<protein>
    <recommendedName>
        <fullName evidence="12">RNA helicase</fullName>
    </recommendedName>
</protein>
<dbReference type="GO" id="GO:0003724">
    <property type="term" value="F:RNA helicase activity"/>
    <property type="evidence" value="ECO:0007669"/>
    <property type="project" value="InterPro"/>
</dbReference>
<keyword evidence="11" id="KW-1185">Reference proteome</keyword>
<dbReference type="PROSITE" id="PS00039">
    <property type="entry name" value="DEAD_ATP_HELICASE"/>
    <property type="match status" value="1"/>
</dbReference>
<evidence type="ECO:0000313" key="10">
    <source>
        <dbReference type="EMBL" id="CAG9326874.1"/>
    </source>
</evidence>
<dbReference type="InterPro" id="IPR027417">
    <property type="entry name" value="P-loop_NTPase"/>
</dbReference>
<dbReference type="InterPro" id="IPR000629">
    <property type="entry name" value="RNA-helicase_DEAD-box_CS"/>
</dbReference>
<dbReference type="GO" id="GO:0005829">
    <property type="term" value="C:cytosol"/>
    <property type="evidence" value="ECO:0007669"/>
    <property type="project" value="TreeGrafter"/>
</dbReference>
<feature type="domain" description="DEAD-box RNA helicase Q" evidence="9">
    <location>
        <begin position="10"/>
        <end position="38"/>
    </location>
</feature>
<evidence type="ECO:0000256" key="4">
    <source>
        <dbReference type="ARBA" id="ARBA00022840"/>
    </source>
</evidence>
<keyword evidence="2 6" id="KW-0378">Hydrolase</keyword>
<dbReference type="SMART" id="SM00487">
    <property type="entry name" value="DEXDc"/>
    <property type="match status" value="1"/>
</dbReference>
<dbReference type="Proteomes" id="UP001162131">
    <property type="component" value="Unassembled WGS sequence"/>
</dbReference>
<evidence type="ECO:0000259" key="8">
    <source>
        <dbReference type="PROSITE" id="PS51194"/>
    </source>
</evidence>
<dbReference type="InterPro" id="IPR014014">
    <property type="entry name" value="RNA_helicase_DEAD_Q_motif"/>
</dbReference>
<dbReference type="Gene3D" id="3.40.50.300">
    <property type="entry name" value="P-loop containing nucleotide triphosphate hydrolases"/>
    <property type="match status" value="2"/>
</dbReference>
<sequence>MSDKDTDSKPKFKDLNICMELRKTCRKLKYFHPTPIQLKSIPHALNGKDLICASQTGSGKTLAFILPILQKFIEEPHSYFALILTPTRELALQTAETIETVGKKAEVKAASIIGGLSSSEQKAILKEKPHIIVGTPGRIVDFLDNTNLLKLEKIKFLVFDEADRLLSMDFENDIKKIIEKCPESRSTYLFSATMTSGVKKLKNYCLKKDAVKIDLSNNETVETLTQKFAFLPFRFKDTYLVHIIEQFSKSSIIIFTATNLDAKRLEILLQQLSYKAIALYGKLTQKKRIKALNRFKNSKKNILIATDVASRGIDIPEVELIVNYDVPTKTKNYIHRVGRTARAGLQGNAITMVSQYDIQNFQRIEESLEIRMEEYLINHAEAMKHYDEITLAESFVAKKIEDEKIDSEDSDE</sequence>
<name>A0AAU9JJ05_9CILI</name>
<evidence type="ECO:0000313" key="11">
    <source>
        <dbReference type="Proteomes" id="UP001162131"/>
    </source>
</evidence>
<evidence type="ECO:0000259" key="9">
    <source>
        <dbReference type="PROSITE" id="PS51195"/>
    </source>
</evidence>
<dbReference type="EMBL" id="CAJZBQ010000041">
    <property type="protein sequence ID" value="CAG9326874.1"/>
    <property type="molecule type" value="Genomic_DNA"/>
</dbReference>
<evidence type="ECO:0000256" key="3">
    <source>
        <dbReference type="ARBA" id="ARBA00022806"/>
    </source>
</evidence>
<evidence type="ECO:0008006" key="12">
    <source>
        <dbReference type="Google" id="ProtNLM"/>
    </source>
</evidence>
<dbReference type="SMART" id="SM00490">
    <property type="entry name" value="HELICc"/>
    <property type="match status" value="1"/>
</dbReference>
<proteinExistence type="inferred from homology"/>
<organism evidence="10 11">
    <name type="scientific">Blepharisma stoltei</name>
    <dbReference type="NCBI Taxonomy" id="1481888"/>
    <lineage>
        <taxon>Eukaryota</taxon>
        <taxon>Sar</taxon>
        <taxon>Alveolata</taxon>
        <taxon>Ciliophora</taxon>
        <taxon>Postciliodesmatophora</taxon>
        <taxon>Heterotrichea</taxon>
        <taxon>Heterotrichida</taxon>
        <taxon>Blepharismidae</taxon>
        <taxon>Blepharisma</taxon>
    </lineage>
</organism>
<gene>
    <name evidence="10" type="ORF">BSTOLATCC_MIC42134</name>
</gene>
<dbReference type="PROSITE" id="PS51192">
    <property type="entry name" value="HELICASE_ATP_BIND_1"/>
    <property type="match status" value="1"/>
</dbReference>
<keyword evidence="1 6" id="KW-0547">Nucleotide-binding</keyword>
<dbReference type="GO" id="GO:0003676">
    <property type="term" value="F:nucleic acid binding"/>
    <property type="evidence" value="ECO:0007669"/>
    <property type="project" value="InterPro"/>
</dbReference>
<feature type="domain" description="Helicase C-terminal" evidence="8">
    <location>
        <begin position="239"/>
        <end position="383"/>
    </location>
</feature>
<comment type="caution">
    <text evidence="10">The sequence shown here is derived from an EMBL/GenBank/DDBJ whole genome shotgun (WGS) entry which is preliminary data.</text>
</comment>
<dbReference type="InterPro" id="IPR011545">
    <property type="entry name" value="DEAD/DEAH_box_helicase_dom"/>
</dbReference>
<evidence type="ECO:0000256" key="5">
    <source>
        <dbReference type="PROSITE-ProRule" id="PRU00552"/>
    </source>
</evidence>
<dbReference type="AlphaFoldDB" id="A0AAU9JJ05"/>
<dbReference type="InterPro" id="IPR001650">
    <property type="entry name" value="Helicase_C-like"/>
</dbReference>
<evidence type="ECO:0000256" key="6">
    <source>
        <dbReference type="RuleBase" id="RU000492"/>
    </source>
</evidence>
<evidence type="ECO:0000259" key="7">
    <source>
        <dbReference type="PROSITE" id="PS51192"/>
    </source>
</evidence>
<dbReference type="GO" id="GO:0005524">
    <property type="term" value="F:ATP binding"/>
    <property type="evidence" value="ECO:0007669"/>
    <property type="project" value="UniProtKB-KW"/>
</dbReference>
<keyword evidence="3 6" id="KW-0347">Helicase</keyword>